<keyword evidence="2" id="KW-1185">Reference proteome</keyword>
<protein>
    <submittedName>
        <fullName evidence="1">Uncharacterized protein</fullName>
    </submittedName>
</protein>
<sequence>MDLSGNQESQQEIAKKHEKLVKQWAEKLKNRSFVKDASLVDEPDKFSEHILPPGARVLEGPTAVMTMDYRIGRLNVHLDKDGKFDYATAGAPALATIMTFTHGQQPLATMVNKKEARQMTSNLAARPLMQPTAARLSEPLALIVPTEQVDVPTVDEDINETPMSFSASSFTGLARGSAKHSRSIQQSARVSVSAQVVAKSVTAQVSVYGNDQSEDEPLSETSSAAVVAVARTEDAGSVTDIGKAISQVLVDSSTGMVAGEEFSSLLLSAIESASGDLPVIGI</sequence>
<dbReference type="Proteomes" id="UP001145021">
    <property type="component" value="Unassembled WGS sequence"/>
</dbReference>
<evidence type="ECO:0000313" key="1">
    <source>
        <dbReference type="EMBL" id="KAJ1645729.1"/>
    </source>
</evidence>
<evidence type="ECO:0000313" key="2">
    <source>
        <dbReference type="Proteomes" id="UP001145021"/>
    </source>
</evidence>
<gene>
    <name evidence="1" type="ORF">LPJ64_002706</name>
</gene>
<organism evidence="1 2">
    <name type="scientific">Coemansia asiatica</name>
    <dbReference type="NCBI Taxonomy" id="1052880"/>
    <lineage>
        <taxon>Eukaryota</taxon>
        <taxon>Fungi</taxon>
        <taxon>Fungi incertae sedis</taxon>
        <taxon>Zoopagomycota</taxon>
        <taxon>Kickxellomycotina</taxon>
        <taxon>Kickxellomycetes</taxon>
        <taxon>Kickxellales</taxon>
        <taxon>Kickxellaceae</taxon>
        <taxon>Coemansia</taxon>
    </lineage>
</organism>
<dbReference type="AlphaFoldDB" id="A0A9W8CIV0"/>
<comment type="caution">
    <text evidence="1">The sequence shown here is derived from an EMBL/GenBank/DDBJ whole genome shotgun (WGS) entry which is preliminary data.</text>
</comment>
<accession>A0A9W8CIV0</accession>
<name>A0A9W8CIV0_9FUNG</name>
<proteinExistence type="predicted"/>
<dbReference type="EMBL" id="JANBOH010000091">
    <property type="protein sequence ID" value="KAJ1645729.1"/>
    <property type="molecule type" value="Genomic_DNA"/>
</dbReference>
<dbReference type="Gene3D" id="3.30.10.10">
    <property type="entry name" value="Trypsin Inhibitor V, subunit A"/>
    <property type="match status" value="1"/>
</dbReference>
<reference evidence="1" key="1">
    <citation type="submission" date="2022-07" db="EMBL/GenBank/DDBJ databases">
        <title>Phylogenomic reconstructions and comparative analyses of Kickxellomycotina fungi.</title>
        <authorList>
            <person name="Reynolds N.K."/>
            <person name="Stajich J.E."/>
            <person name="Barry K."/>
            <person name="Grigoriev I.V."/>
            <person name="Crous P."/>
            <person name="Smith M.E."/>
        </authorList>
    </citation>
    <scope>NUCLEOTIDE SEQUENCE</scope>
    <source>
        <strain evidence="1">NBRC 105413</strain>
    </source>
</reference>